<feature type="compositionally biased region" description="Polar residues" evidence="2">
    <location>
        <begin position="115"/>
        <end position="145"/>
    </location>
</feature>
<evidence type="ECO:0000256" key="1">
    <source>
        <dbReference type="SAM" id="Coils"/>
    </source>
</evidence>
<dbReference type="AlphaFoldDB" id="A0AAV0J5V9"/>
<keyword evidence="3" id="KW-0472">Membrane</keyword>
<dbReference type="EMBL" id="CAMGYJ010000004">
    <property type="protein sequence ID" value="CAI0405306.1"/>
    <property type="molecule type" value="Genomic_DNA"/>
</dbReference>
<evidence type="ECO:0000313" key="6">
    <source>
        <dbReference type="Proteomes" id="UP001154282"/>
    </source>
</evidence>
<evidence type="ECO:0000313" key="5">
    <source>
        <dbReference type="EMBL" id="CAI0405306.1"/>
    </source>
</evidence>
<feature type="compositionally biased region" description="Low complexity" evidence="2">
    <location>
        <begin position="170"/>
        <end position="186"/>
    </location>
</feature>
<feature type="domain" description="DUF7046" evidence="4">
    <location>
        <begin position="738"/>
        <end position="785"/>
    </location>
</feature>
<organism evidence="5 6">
    <name type="scientific">Linum tenue</name>
    <dbReference type="NCBI Taxonomy" id="586396"/>
    <lineage>
        <taxon>Eukaryota</taxon>
        <taxon>Viridiplantae</taxon>
        <taxon>Streptophyta</taxon>
        <taxon>Embryophyta</taxon>
        <taxon>Tracheophyta</taxon>
        <taxon>Spermatophyta</taxon>
        <taxon>Magnoliopsida</taxon>
        <taxon>eudicotyledons</taxon>
        <taxon>Gunneridae</taxon>
        <taxon>Pentapetalae</taxon>
        <taxon>rosids</taxon>
        <taxon>fabids</taxon>
        <taxon>Malpighiales</taxon>
        <taxon>Linaceae</taxon>
        <taxon>Linum</taxon>
    </lineage>
</organism>
<feature type="transmembrane region" description="Helical" evidence="3">
    <location>
        <begin position="402"/>
        <end position="423"/>
    </location>
</feature>
<keyword evidence="1" id="KW-0175">Coiled coil</keyword>
<dbReference type="Proteomes" id="UP001154282">
    <property type="component" value="Unassembled WGS sequence"/>
</dbReference>
<dbReference type="PANTHER" id="PTHR31149">
    <property type="entry name" value="EXPRESSED PROTEIN"/>
    <property type="match status" value="1"/>
</dbReference>
<keyword evidence="3" id="KW-1133">Transmembrane helix</keyword>
<protein>
    <recommendedName>
        <fullName evidence="4">DUF7046 domain-containing protein</fullName>
    </recommendedName>
</protein>
<dbReference type="Pfam" id="PF23080">
    <property type="entry name" value="DUF7046"/>
    <property type="match status" value="2"/>
</dbReference>
<dbReference type="GO" id="GO:0005886">
    <property type="term" value="C:plasma membrane"/>
    <property type="evidence" value="ECO:0007669"/>
    <property type="project" value="TreeGrafter"/>
</dbReference>
<feature type="region of interest" description="Disordered" evidence="2">
    <location>
        <begin position="1"/>
        <end position="33"/>
    </location>
</feature>
<gene>
    <name evidence="5" type="ORF">LITE_LOCUS12838</name>
</gene>
<evidence type="ECO:0000256" key="2">
    <source>
        <dbReference type="SAM" id="MobiDB-lite"/>
    </source>
</evidence>
<feature type="compositionally biased region" description="Polar residues" evidence="2">
    <location>
        <begin position="1"/>
        <end position="26"/>
    </location>
</feature>
<dbReference type="InterPro" id="IPR055474">
    <property type="entry name" value="DUF7046"/>
</dbReference>
<name>A0AAV0J5V9_9ROSI</name>
<proteinExistence type="predicted"/>
<dbReference type="PANTHER" id="PTHR31149:SF10">
    <property type="entry name" value="OS05G0100900 PROTEIN"/>
    <property type="match status" value="1"/>
</dbReference>
<comment type="caution">
    <text evidence="5">The sequence shown here is derived from an EMBL/GenBank/DDBJ whole genome shotgun (WGS) entry which is preliminary data.</text>
</comment>
<reference evidence="5" key="1">
    <citation type="submission" date="2022-08" db="EMBL/GenBank/DDBJ databases">
        <authorList>
            <person name="Gutierrez-Valencia J."/>
        </authorList>
    </citation>
    <scope>NUCLEOTIDE SEQUENCE</scope>
</reference>
<feature type="region of interest" description="Disordered" evidence="2">
    <location>
        <begin position="109"/>
        <end position="195"/>
    </location>
</feature>
<accession>A0AAV0J5V9</accession>
<evidence type="ECO:0000259" key="4">
    <source>
        <dbReference type="Pfam" id="PF23080"/>
    </source>
</evidence>
<feature type="region of interest" description="Disordered" evidence="2">
    <location>
        <begin position="467"/>
        <end position="494"/>
    </location>
</feature>
<keyword evidence="6" id="KW-1185">Reference proteome</keyword>
<sequence length="863" mass="97009">MTGLGLNTRNNENPVSASSNSNMPNSHNDHHSNDSLFQVMKAVEAAEATIKQQVEENTRLRTELQMTMQELEKVKIGEPVALGSHSAHPWNERIHSRYEVYQSDLIGNPEDKARSMNSNSAVDPSSLMVSHQGLKPNTENTSQVHVENHSDRSNSNGRLKASPDRHALESSNLSQFSSPSPASVSPGRYQIEGDYEPQLNVPGHGTMQMAEVNNSNSLLKQDFVLKVHEHEEEIVQLRKRLADYSVKETQIRNEKYVLEKRIAYMRLAFAQQQQDLVDAASKALSYRQDIIEENIRLTYELQALALMAAQQERSTFVTSLMPLLADYSLQPPVPDAQSIISNVRVLFRHLQEKLIFTEVRGGIKAQRIPVSIDTMAFRCESFQCYIAVPSSFNGRRIGDYSWLMYTFRLLLMYANLLSMFLIFGVQNKNGLEFVPRPTYARANAAMASSDVQTAADWDIPSHNQSGFGGGIPKNQEINDGGRYSPLASRNTPARDLPEQFAVTRGDSPAMQYNGDNTKQVTFCDSVSNSEMDDLEAEVQLNDREAQSNWGSGTPYTTTIDDPTSSYSPYLPPVLEEPSSSFSEGLPMTILYQPSRAFKFQVMHFLAESSMHVDTLLTEQLVVILSGCAILKMDLLIILMVFHFMMYFEFILYYIDFPTQVIFGVIPGAKQPNYLVTADDVDTYLVIEVQPLDDRRRKGELVRVFANENKKITCDVEMLNHIERNFSNGHVAYKISLSTGYLDIWEPATLVIKRDSYTIKSGGPNGGVVVSEKFSSKISVGVPHFDMISFPFFMHHDSEVTIPYGHPVEFVIVCATGGQHMLRTDNDAADVSCSRDIIVLTMRLFIIKAGEKRKGKKRGLFFNK</sequence>
<evidence type="ECO:0000256" key="3">
    <source>
        <dbReference type="SAM" id="Phobius"/>
    </source>
</evidence>
<feature type="coiled-coil region" evidence="1">
    <location>
        <begin position="43"/>
        <end position="74"/>
    </location>
</feature>
<feature type="coiled-coil region" evidence="1">
    <location>
        <begin position="220"/>
        <end position="247"/>
    </location>
</feature>
<keyword evidence="3" id="KW-0812">Transmembrane</keyword>
<feature type="domain" description="DUF7046" evidence="4">
    <location>
        <begin position="798"/>
        <end position="856"/>
    </location>
</feature>